<dbReference type="GO" id="GO:0055085">
    <property type="term" value="P:transmembrane transport"/>
    <property type="evidence" value="ECO:0007669"/>
    <property type="project" value="InterPro"/>
</dbReference>
<evidence type="ECO:0000256" key="3">
    <source>
        <dbReference type="ARBA" id="ARBA00022630"/>
    </source>
</evidence>
<dbReference type="Pfam" id="PF03116">
    <property type="entry name" value="NQR2_RnfD_RnfE"/>
    <property type="match status" value="1"/>
</dbReference>
<feature type="transmembrane region" description="Helical" evidence="9">
    <location>
        <begin position="95"/>
        <end position="113"/>
    </location>
</feature>
<accession>A0A0F9XS07</accession>
<evidence type="ECO:0000256" key="2">
    <source>
        <dbReference type="ARBA" id="ARBA00022553"/>
    </source>
</evidence>
<dbReference type="EMBL" id="LAZR01000073">
    <property type="protein sequence ID" value="KKN95033.1"/>
    <property type="molecule type" value="Genomic_DNA"/>
</dbReference>
<feature type="transmembrane region" description="Helical" evidence="9">
    <location>
        <begin position="278"/>
        <end position="303"/>
    </location>
</feature>
<reference evidence="10" key="1">
    <citation type="journal article" date="2015" name="Nature">
        <title>Complex archaea that bridge the gap between prokaryotes and eukaryotes.</title>
        <authorList>
            <person name="Spang A."/>
            <person name="Saw J.H."/>
            <person name="Jorgensen S.L."/>
            <person name="Zaremba-Niedzwiedzka K."/>
            <person name="Martijn J."/>
            <person name="Lind A.E."/>
            <person name="van Eijk R."/>
            <person name="Schleper C."/>
            <person name="Guy L."/>
            <person name="Ettema T.J."/>
        </authorList>
    </citation>
    <scope>NUCLEOTIDE SEQUENCE</scope>
</reference>
<protein>
    <submittedName>
        <fullName evidence="10">Uncharacterized protein</fullName>
    </submittedName>
</protein>
<dbReference type="AlphaFoldDB" id="A0A0F9XS07"/>
<keyword evidence="3" id="KW-0285">Flavoprotein</keyword>
<proteinExistence type="predicted"/>
<sequence length="382" mass="40443">MSSTPSNKSAAVRGRPKKRFIKQAIMMRMLYALAPLAVAAVYFFGWRAGAVLAAVFAAGMGTEWITSRQRHGPVSTAGLVTCALYGLSLPPTTPMWIAAVGAVVAVLFGKEVFGGFGKNPFNPAIVGRAFVYICFPVELTRQFVPAFGGFPGGFGCWSFESLRQLPAHLADSGRALADAVSMATPMDIYRKAGYAVDWRQLALGNISGTFNDAGVDRIISAGSMGEGCAALIVLAGAYLLWTRTANWRLMLGGLAGVVVSSVLFRNILGFAAGVQDGAFVYGIPPLHLTLLSGTTLYVVVYMITEPVSAPNKKPAQLAYAFLIGFLIVLLRWRGIFVAAATFAILLGNLIAPHLDMAATEWAARKKTRAAAPAAETAGEDAP</sequence>
<evidence type="ECO:0000256" key="5">
    <source>
        <dbReference type="ARBA" id="ARBA00022692"/>
    </source>
</evidence>
<keyword evidence="4" id="KW-0288">FMN</keyword>
<gene>
    <name evidence="10" type="ORF">LCGC14_0181010</name>
</gene>
<feature type="transmembrane region" description="Helical" evidence="9">
    <location>
        <begin position="253"/>
        <end position="272"/>
    </location>
</feature>
<feature type="transmembrane region" description="Helical" evidence="9">
    <location>
        <begin position="125"/>
        <end position="144"/>
    </location>
</feature>
<comment type="caution">
    <text evidence="10">The sequence shown here is derived from an EMBL/GenBank/DDBJ whole genome shotgun (WGS) entry which is preliminary data.</text>
</comment>
<evidence type="ECO:0000256" key="8">
    <source>
        <dbReference type="ARBA" id="ARBA00023136"/>
    </source>
</evidence>
<evidence type="ECO:0000256" key="6">
    <source>
        <dbReference type="ARBA" id="ARBA00022967"/>
    </source>
</evidence>
<keyword evidence="7 9" id="KW-1133">Transmembrane helix</keyword>
<name>A0A0F9XS07_9ZZZZ</name>
<dbReference type="PANTHER" id="PTHR30578:SF0">
    <property type="entry name" value="ION-TRANSLOCATING OXIDOREDUCTASE COMPLEX SUBUNIT D"/>
    <property type="match status" value="1"/>
</dbReference>
<keyword evidence="6" id="KW-1278">Translocase</keyword>
<keyword evidence="8 9" id="KW-0472">Membrane</keyword>
<evidence type="ECO:0000256" key="1">
    <source>
        <dbReference type="ARBA" id="ARBA00022448"/>
    </source>
</evidence>
<evidence type="ECO:0000256" key="4">
    <source>
        <dbReference type="ARBA" id="ARBA00022643"/>
    </source>
</evidence>
<organism evidence="10">
    <name type="scientific">marine sediment metagenome</name>
    <dbReference type="NCBI Taxonomy" id="412755"/>
    <lineage>
        <taxon>unclassified sequences</taxon>
        <taxon>metagenomes</taxon>
        <taxon>ecological metagenomes</taxon>
    </lineage>
</organism>
<dbReference type="InterPro" id="IPR004338">
    <property type="entry name" value="NqrB/RnfD"/>
</dbReference>
<feature type="transmembrane region" description="Helical" evidence="9">
    <location>
        <begin position="218"/>
        <end position="241"/>
    </location>
</feature>
<dbReference type="PANTHER" id="PTHR30578">
    <property type="entry name" value="ELECTRON TRANSPORT COMPLEX PROTEIN RNFD"/>
    <property type="match status" value="1"/>
</dbReference>
<evidence type="ECO:0000256" key="9">
    <source>
        <dbReference type="SAM" id="Phobius"/>
    </source>
</evidence>
<evidence type="ECO:0000313" key="10">
    <source>
        <dbReference type="EMBL" id="KKN95033.1"/>
    </source>
</evidence>
<keyword evidence="1" id="KW-0813">Transport</keyword>
<dbReference type="GO" id="GO:0005886">
    <property type="term" value="C:plasma membrane"/>
    <property type="evidence" value="ECO:0007669"/>
    <property type="project" value="TreeGrafter"/>
</dbReference>
<evidence type="ECO:0000256" key="7">
    <source>
        <dbReference type="ARBA" id="ARBA00022989"/>
    </source>
</evidence>
<keyword evidence="2" id="KW-0597">Phosphoprotein</keyword>
<keyword evidence="5 9" id="KW-0812">Transmembrane</keyword>